<dbReference type="InterPro" id="IPR017930">
    <property type="entry name" value="Myb_dom"/>
</dbReference>
<organism evidence="7 8">
    <name type="scientific">Aspergillus pseudoviridinutans</name>
    <dbReference type="NCBI Taxonomy" id="1517512"/>
    <lineage>
        <taxon>Eukaryota</taxon>
        <taxon>Fungi</taxon>
        <taxon>Dikarya</taxon>
        <taxon>Ascomycota</taxon>
        <taxon>Pezizomycotina</taxon>
        <taxon>Eurotiomycetes</taxon>
        <taxon>Eurotiomycetidae</taxon>
        <taxon>Eurotiales</taxon>
        <taxon>Aspergillaceae</taxon>
        <taxon>Aspergillus</taxon>
        <taxon>Aspergillus subgen. Fumigati</taxon>
    </lineage>
</organism>
<feature type="compositionally biased region" description="Basic and acidic residues" evidence="4">
    <location>
        <begin position="627"/>
        <end position="640"/>
    </location>
</feature>
<dbReference type="SMART" id="SM00717">
    <property type="entry name" value="SANT"/>
    <property type="match status" value="2"/>
</dbReference>
<protein>
    <submittedName>
        <fullName evidence="7">RNA polymerase I enhancer binding protein</fullName>
    </submittedName>
</protein>
<feature type="compositionally biased region" description="Low complexity" evidence="4">
    <location>
        <begin position="681"/>
        <end position="698"/>
    </location>
</feature>
<comment type="caution">
    <text evidence="7">The sequence shown here is derived from an EMBL/GenBank/DDBJ whole genome shotgun (WGS) entry which is preliminary data.</text>
</comment>
<dbReference type="RefSeq" id="XP_043153636.1">
    <property type="nucleotide sequence ID" value="XM_043297701.1"/>
</dbReference>
<feature type="compositionally biased region" description="Polar residues" evidence="4">
    <location>
        <begin position="190"/>
        <end position="199"/>
    </location>
</feature>
<feature type="compositionally biased region" description="Acidic residues" evidence="4">
    <location>
        <begin position="540"/>
        <end position="549"/>
    </location>
</feature>
<sequence length="953" mass="103180">MGQGSSQPMNGGLSESENQGMSEDRDAVGSSGPPKTSKKVKSETQVEGTVSPKRKRKQSVNDSNIGMPSGTPNQSQESPLDQAGAPPVKRTKIGPSTTNTKEARKPEKNGNREAIPSPETPVTANSLETREAQRQSTDMQPLTDVAHTNGTASRKPKKSKAKTTQQDEGKDVSDLPQSPAETKTIRMASANPSLAGSSTDQKDLTDTSAARGPRKGKTEKMIGFFAPSEVSALETFKLQFCNEHAISSERFDRMVQHVDRRKDSGWPCDESIIKKPDFWQQIYDVLPSRDRRSVYRFMRRHFQDSSQKPHHWTHEQDDELIDLVGRYGPRFAHIAKILGRVEDDVVQRWKNRLEHRTTMRRGAWSEEEVRGLLDALQTSWNNLKKDGQDVGRDIYEMDEGLISWGTVSNKLQNCRSRQQCADKWRKIRRKIMGQRSTGNQNAVYDPATEAKPQGRAKSITLAEQMEMERMLKSSEYVDSEDGDEEDMEQSTGIESQSPEIKDEGESADKKPTIMAAPEKPPSTSAKALNKGSQINASQMEIDDDSESEASSDSVEAASEDASEAEIKSGYGSGGDSDSESSVESDAKVDARIRAQSPKGQEKDVMNNKASSAKSSSKPTKPTPNQKLVDRPKSKTSDGKQSRSQATKTSVSDSSVKAETNAIPRARASKPPKSTTKEEEMPQATSSESESDSQPASDSSDSEEESTSSSEESSDRQSAKVAPKASTSIRKTSVKGQVSQKTQNNDESEENSSTSDETSSGDDSTDDGSDSESNSSAGDVKPVKSPKTAALKGAKRKAQEPAEQTGKSESKRLKTGQKKSSSSSSSARSTSEDSESEDDSDSHGGSHDSDSGADTDESSSASDSAISTFKPQPNAKSEPKQPTAQPKVPKAVNGQKSELSKSRSPAVSKEGSNAKIEQSGPKQVNPSHPQVKKDGEKAKGKPGSTPVSKGKKSK</sequence>
<feature type="compositionally biased region" description="Polar residues" evidence="4">
    <location>
        <begin position="893"/>
        <end position="904"/>
    </location>
</feature>
<feature type="compositionally biased region" description="Polar residues" evidence="4">
    <location>
        <begin position="868"/>
        <end position="883"/>
    </location>
</feature>
<feature type="compositionally biased region" description="Acidic residues" evidence="4">
    <location>
        <begin position="758"/>
        <end position="769"/>
    </location>
</feature>
<feature type="region of interest" description="Disordered" evidence="4">
    <location>
        <begin position="475"/>
        <end position="953"/>
    </location>
</feature>
<feature type="compositionally biased region" description="Low complexity" evidence="4">
    <location>
        <begin position="606"/>
        <end position="624"/>
    </location>
</feature>
<feature type="compositionally biased region" description="Basic and acidic residues" evidence="4">
    <location>
        <begin position="499"/>
        <end position="511"/>
    </location>
</feature>
<feature type="compositionally biased region" description="Low complexity" evidence="4">
    <location>
        <begin position="857"/>
        <end position="866"/>
    </location>
</feature>
<feature type="domain" description="HTH myb-type" evidence="6">
    <location>
        <begin position="304"/>
        <end position="357"/>
    </location>
</feature>
<dbReference type="SUPFAM" id="SSF46689">
    <property type="entry name" value="Homeodomain-like"/>
    <property type="match status" value="1"/>
</dbReference>
<dbReference type="PROSITE" id="PS50090">
    <property type="entry name" value="MYB_LIKE"/>
    <property type="match status" value="2"/>
</dbReference>
<dbReference type="CDD" id="cd00167">
    <property type="entry name" value="SANT"/>
    <property type="match status" value="1"/>
</dbReference>
<evidence type="ECO:0000256" key="3">
    <source>
        <dbReference type="ARBA" id="ARBA00023242"/>
    </source>
</evidence>
<feature type="domain" description="Myb-like" evidence="5">
    <location>
        <begin position="356"/>
        <end position="428"/>
    </location>
</feature>
<dbReference type="PROSITE" id="PS51294">
    <property type="entry name" value="HTH_MYB"/>
    <property type="match status" value="1"/>
</dbReference>
<dbReference type="Proteomes" id="UP001043456">
    <property type="component" value="Unassembled WGS sequence"/>
</dbReference>
<feature type="domain" description="Myb-like" evidence="5">
    <location>
        <begin position="304"/>
        <end position="353"/>
    </location>
</feature>
<dbReference type="PANTHER" id="PTHR46380">
    <property type="entry name" value="CYCLIN-D-BINDING MYB-LIKE TRANSCRIPTION FACTOR 1"/>
    <property type="match status" value="1"/>
</dbReference>
<keyword evidence="2" id="KW-0238">DNA-binding</keyword>
<dbReference type="GO" id="GO:0005634">
    <property type="term" value="C:nucleus"/>
    <property type="evidence" value="ECO:0007669"/>
    <property type="project" value="UniProtKB-SubCell"/>
</dbReference>
<dbReference type="InterPro" id="IPR009057">
    <property type="entry name" value="Homeodomain-like_sf"/>
</dbReference>
<feature type="compositionally biased region" description="Acidic residues" evidence="4">
    <location>
        <begin position="477"/>
        <end position="488"/>
    </location>
</feature>
<feature type="compositionally biased region" description="Basic and acidic residues" evidence="4">
    <location>
        <begin position="840"/>
        <end position="849"/>
    </location>
</feature>
<feature type="region of interest" description="Disordered" evidence="4">
    <location>
        <begin position="435"/>
        <end position="456"/>
    </location>
</feature>
<reference evidence="7 8" key="1">
    <citation type="submission" date="2018-10" db="EMBL/GenBank/DDBJ databases">
        <title>Pan-genome distribution and transcriptional activeness of fungal secondary metabolism genes in Aspergillus section Fumigati.</title>
        <authorList>
            <person name="Takahashi H."/>
            <person name="Umemura M."/>
            <person name="Ninomiya A."/>
            <person name="Kusuya Y."/>
            <person name="Urayama S."/>
            <person name="Shimizu M."/>
            <person name="Watanabe A."/>
            <person name="Kamei K."/>
            <person name="Yaguchi T."/>
            <person name="Hagiwara D."/>
        </authorList>
    </citation>
    <scope>NUCLEOTIDE SEQUENCE [LARGE SCALE GENOMIC DNA]</scope>
    <source>
        <strain evidence="7 8">IFM 55266</strain>
    </source>
</reference>
<dbReference type="PANTHER" id="PTHR46380:SF2">
    <property type="entry name" value="CYCLIN-D-BINDING MYB-LIKE TRANSCRIPTION FACTOR 1"/>
    <property type="match status" value="1"/>
</dbReference>
<dbReference type="AlphaFoldDB" id="A0A9P3B7F7"/>
<evidence type="ECO:0000256" key="2">
    <source>
        <dbReference type="ARBA" id="ARBA00023125"/>
    </source>
</evidence>
<dbReference type="InterPro" id="IPR051651">
    <property type="entry name" value="DMTF1_DNA-bind_reg"/>
</dbReference>
<evidence type="ECO:0000256" key="4">
    <source>
        <dbReference type="SAM" id="MobiDB-lite"/>
    </source>
</evidence>
<keyword evidence="8" id="KW-1185">Reference proteome</keyword>
<accession>A0A9P3B7F7</accession>
<dbReference type="Gene3D" id="1.10.10.60">
    <property type="entry name" value="Homeodomain-like"/>
    <property type="match status" value="2"/>
</dbReference>
<evidence type="ECO:0000313" key="7">
    <source>
        <dbReference type="EMBL" id="GIJ82889.1"/>
    </source>
</evidence>
<evidence type="ECO:0000259" key="5">
    <source>
        <dbReference type="PROSITE" id="PS50090"/>
    </source>
</evidence>
<feature type="compositionally biased region" description="Polar residues" evidence="4">
    <location>
        <begin position="641"/>
        <end position="657"/>
    </location>
</feature>
<proteinExistence type="predicted"/>
<dbReference type="GO" id="GO:0000976">
    <property type="term" value="F:transcription cis-regulatory region binding"/>
    <property type="evidence" value="ECO:0007669"/>
    <property type="project" value="TreeGrafter"/>
</dbReference>
<dbReference type="GeneID" id="67000017"/>
<name>A0A9P3B7F7_9EURO</name>
<dbReference type="Pfam" id="PF13921">
    <property type="entry name" value="Myb_DNA-bind_6"/>
    <property type="match status" value="1"/>
</dbReference>
<feature type="compositionally biased region" description="Basic and acidic residues" evidence="4">
    <location>
        <begin position="101"/>
        <end position="111"/>
    </location>
</feature>
<feature type="compositionally biased region" description="Polar residues" evidence="4">
    <location>
        <begin position="489"/>
        <end position="498"/>
    </location>
</feature>
<feature type="compositionally biased region" description="Polar residues" evidence="4">
    <location>
        <begin position="521"/>
        <end position="538"/>
    </location>
</feature>
<gene>
    <name evidence="7" type="ORF">Asppvi_001404</name>
</gene>
<feature type="compositionally biased region" description="Low complexity" evidence="4">
    <location>
        <begin position="819"/>
        <end position="828"/>
    </location>
</feature>
<dbReference type="EMBL" id="BHVY01000001">
    <property type="protein sequence ID" value="GIJ82889.1"/>
    <property type="molecule type" value="Genomic_DNA"/>
</dbReference>
<dbReference type="InterPro" id="IPR001005">
    <property type="entry name" value="SANT/Myb"/>
</dbReference>
<feature type="compositionally biased region" description="Polar residues" evidence="4">
    <location>
        <begin position="134"/>
        <end position="152"/>
    </location>
</feature>
<feature type="compositionally biased region" description="Polar residues" evidence="4">
    <location>
        <begin position="1"/>
        <end position="21"/>
    </location>
</feature>
<feature type="region of interest" description="Disordered" evidence="4">
    <location>
        <begin position="1"/>
        <end position="215"/>
    </location>
</feature>
<evidence type="ECO:0000256" key="1">
    <source>
        <dbReference type="ARBA" id="ARBA00004123"/>
    </source>
</evidence>
<dbReference type="GO" id="GO:0003700">
    <property type="term" value="F:DNA-binding transcription factor activity"/>
    <property type="evidence" value="ECO:0007669"/>
    <property type="project" value="TreeGrafter"/>
</dbReference>
<feature type="compositionally biased region" description="Polar residues" evidence="4">
    <location>
        <begin position="60"/>
        <end position="79"/>
    </location>
</feature>
<dbReference type="OrthoDB" id="39591at2759"/>
<comment type="subcellular location">
    <subcellularLocation>
        <location evidence="1">Nucleus</location>
    </subcellularLocation>
</comment>
<keyword evidence="3" id="KW-0539">Nucleus</keyword>
<feature type="compositionally biased region" description="Polar residues" evidence="4">
    <location>
        <begin position="724"/>
        <end position="742"/>
    </location>
</feature>
<evidence type="ECO:0000313" key="8">
    <source>
        <dbReference type="Proteomes" id="UP001043456"/>
    </source>
</evidence>
<evidence type="ECO:0000259" key="6">
    <source>
        <dbReference type="PROSITE" id="PS51294"/>
    </source>
</evidence>